<protein>
    <submittedName>
        <fullName evidence="4">DnaB-like helicase C-terminal domain-containing protein</fullName>
    </submittedName>
</protein>
<dbReference type="InterPro" id="IPR007694">
    <property type="entry name" value="DNA_helicase_DnaB-like_C"/>
</dbReference>
<keyword evidence="4" id="KW-0547">Nucleotide-binding</keyword>
<sequence length="443" mass="48980">MSKFTVKAREAVLSVPVEAFCDEYRSVRVAIEFLVDHETPVTQDTVAAYFRDMGHHELADWLVAELPLQEDDGNLLAFAKKLADYHECQRSVQAMKNVLANLNTATDCADVLLRLQKVASTIGRVTQGRQAPLRIGTVMEGLLEDAERLAASGQVEGYVTGCAGIDEAFGRLKGGDLVVIAARPGMGKTELALKINKHIAQSVGCASLIVSLEMSHQQIGERLLSDTSQLPVDVFDNPDLLSLESIMDKLRRSAEEYQDLPIYLQEVTNATHVDVCSSVRQFAEEVSNLGLLTIDHVGLHKTIGTSRVEAVGDMTRAYKMLARELGIPVLLLCQLNRNLEMRDDKRPMLSDLRESGAIEQDADRIVFIYRDSVYDDKSGWGSVAELINGKRRRGEAQSSYLDFKAGHFCDVPPGFTPPIAQIQAASASQRSFKTMRGLRTYDY</sequence>
<dbReference type="GO" id="GO:0006260">
    <property type="term" value="P:DNA replication"/>
    <property type="evidence" value="ECO:0007669"/>
    <property type="project" value="InterPro"/>
</dbReference>
<dbReference type="AlphaFoldDB" id="A0A6I4WGQ9"/>
<evidence type="ECO:0000259" key="1">
    <source>
        <dbReference type="PROSITE" id="PS51199"/>
    </source>
</evidence>
<keyword evidence="5" id="KW-1185">Reference proteome</keyword>
<keyword evidence="4" id="KW-0347">Helicase</keyword>
<dbReference type="EMBL" id="CP068231">
    <property type="protein sequence ID" value="QQX12763.1"/>
    <property type="molecule type" value="Genomic_DNA"/>
</dbReference>
<dbReference type="GO" id="GO:0003678">
    <property type="term" value="F:DNA helicase activity"/>
    <property type="evidence" value="ECO:0007669"/>
    <property type="project" value="InterPro"/>
</dbReference>
<dbReference type="Pfam" id="PF03796">
    <property type="entry name" value="DnaB_C"/>
    <property type="match status" value="1"/>
</dbReference>
<accession>A0A6I4WGQ9</accession>
<geneLocation type="plasmid" evidence="4">
    <name>p1</name>
</geneLocation>
<dbReference type="SUPFAM" id="SSF52540">
    <property type="entry name" value="P-loop containing nucleoside triphosphate hydrolases"/>
    <property type="match status" value="1"/>
</dbReference>
<dbReference type="RefSeq" id="WP_160836990.1">
    <property type="nucleotide sequence ID" value="NZ_BQVK01000044.1"/>
</dbReference>
<dbReference type="EMBL" id="JAWZVU010000015">
    <property type="protein sequence ID" value="MDX7719290.1"/>
    <property type="molecule type" value="Genomic_DNA"/>
</dbReference>
<reference evidence="2" key="2">
    <citation type="submission" date="2023-11" db="EMBL/GenBank/DDBJ databases">
        <title>WGS of Aeromonas in Northern Israel.</title>
        <authorList>
            <person name="Hershko Y."/>
        </authorList>
    </citation>
    <scope>NUCLEOTIDE SEQUENCE</scope>
    <source>
        <strain evidence="2">77416</strain>
    </source>
</reference>
<organism evidence="4">
    <name type="scientific">Aeromonas caviae</name>
    <name type="common">Aeromonas punctata</name>
    <dbReference type="NCBI Taxonomy" id="648"/>
    <lineage>
        <taxon>Bacteria</taxon>
        <taxon>Pseudomonadati</taxon>
        <taxon>Pseudomonadota</taxon>
        <taxon>Gammaproteobacteria</taxon>
        <taxon>Aeromonadales</taxon>
        <taxon>Aeromonadaceae</taxon>
        <taxon>Aeromonas</taxon>
    </lineage>
</organism>
<keyword evidence="4" id="KW-0378">Hydrolase</keyword>
<feature type="domain" description="SF4 helicase" evidence="1">
    <location>
        <begin position="151"/>
        <end position="422"/>
    </location>
</feature>
<reference evidence="4" key="1">
    <citation type="submission" date="2021-01" db="EMBL/GenBank/DDBJ databases">
        <title>GES Beta-lactamases isolated from hospital effluents in Brazil.</title>
        <authorList>
            <person name="Conte D."/>
            <person name="Mesa D."/>
            <person name="Palmeiro J.K."/>
            <person name="Dalla-Costa L.M."/>
        </authorList>
    </citation>
    <scope>NUCLEOTIDE SEQUENCE [LARGE SCALE GENOMIC DNA]</scope>
    <source>
        <strain evidence="4">Aero21</strain>
        <plasmid evidence="4">p1</plasmid>
    </source>
</reference>
<keyword evidence="4" id="KW-0067">ATP-binding</keyword>
<gene>
    <name evidence="4" type="ORF">JC965_26945</name>
    <name evidence="2" type="ORF">SJS77_02185</name>
    <name evidence="3" type="ORF">VCX44_02335</name>
</gene>
<dbReference type="InterPro" id="IPR027417">
    <property type="entry name" value="P-loop_NTPase"/>
</dbReference>
<dbReference type="EMBL" id="JAYGOJ010000006">
    <property type="protein sequence ID" value="MEA9434679.1"/>
    <property type="molecule type" value="Genomic_DNA"/>
</dbReference>
<keyword evidence="4" id="KW-0614">Plasmid</keyword>
<proteinExistence type="predicted"/>
<reference evidence="3 5" key="3">
    <citation type="submission" date="2023-12" db="EMBL/GenBank/DDBJ databases">
        <title>Characterization of antibiotic resistance in Aeromonas spp. in hospital effluent.</title>
        <authorList>
            <person name="Negoseki B.R.S."/>
            <person name="Krul D."/>
            <person name="Siqueira A.C."/>
            <person name="Almeida M."/>
            <person name="Mesa D."/>
            <person name="Conte D."/>
            <person name="Dalla-Costa L.M."/>
        </authorList>
    </citation>
    <scope>NUCLEOTIDE SEQUENCE [LARGE SCALE GENOMIC DNA]</scope>
    <source>
        <strain evidence="3 5">36v</strain>
    </source>
</reference>
<evidence type="ECO:0000313" key="4">
    <source>
        <dbReference type="EMBL" id="QQX12763.1"/>
    </source>
</evidence>
<evidence type="ECO:0000313" key="2">
    <source>
        <dbReference type="EMBL" id="MDX7719290.1"/>
    </source>
</evidence>
<dbReference type="PANTHER" id="PTHR30153:SF2">
    <property type="entry name" value="REPLICATIVE DNA HELICASE"/>
    <property type="match status" value="1"/>
</dbReference>
<evidence type="ECO:0000313" key="5">
    <source>
        <dbReference type="Proteomes" id="UP001304847"/>
    </source>
</evidence>
<dbReference type="GO" id="GO:0005524">
    <property type="term" value="F:ATP binding"/>
    <property type="evidence" value="ECO:0007669"/>
    <property type="project" value="InterPro"/>
</dbReference>
<dbReference type="GO" id="GO:0005829">
    <property type="term" value="C:cytosol"/>
    <property type="evidence" value="ECO:0007669"/>
    <property type="project" value="TreeGrafter"/>
</dbReference>
<dbReference type="Gene3D" id="3.40.50.300">
    <property type="entry name" value="P-loop containing nucleotide triphosphate hydrolases"/>
    <property type="match status" value="1"/>
</dbReference>
<name>A0A6I4WGQ9_AERCA</name>
<dbReference type="Proteomes" id="UP001277183">
    <property type="component" value="Unassembled WGS sequence"/>
</dbReference>
<dbReference type="Proteomes" id="UP001304847">
    <property type="component" value="Unassembled WGS sequence"/>
</dbReference>
<dbReference type="PANTHER" id="PTHR30153">
    <property type="entry name" value="REPLICATIVE DNA HELICASE DNAB"/>
    <property type="match status" value="1"/>
</dbReference>
<dbReference type="PROSITE" id="PS51199">
    <property type="entry name" value="SF4_HELICASE"/>
    <property type="match status" value="1"/>
</dbReference>
<evidence type="ECO:0000313" key="3">
    <source>
        <dbReference type="EMBL" id="MEA9434679.1"/>
    </source>
</evidence>